<organism evidence="2">
    <name type="scientific">marine metagenome</name>
    <dbReference type="NCBI Taxonomy" id="408172"/>
    <lineage>
        <taxon>unclassified sequences</taxon>
        <taxon>metagenomes</taxon>
        <taxon>ecological metagenomes</taxon>
    </lineage>
</organism>
<feature type="compositionally biased region" description="Pro residues" evidence="1">
    <location>
        <begin position="19"/>
        <end position="28"/>
    </location>
</feature>
<evidence type="ECO:0000313" key="2">
    <source>
        <dbReference type="EMBL" id="SVD76319.1"/>
    </source>
</evidence>
<feature type="region of interest" description="Disordered" evidence="1">
    <location>
        <begin position="1"/>
        <end position="28"/>
    </location>
</feature>
<dbReference type="EMBL" id="UINC01171646">
    <property type="protein sequence ID" value="SVD76319.1"/>
    <property type="molecule type" value="Genomic_DNA"/>
</dbReference>
<feature type="non-terminal residue" evidence="2">
    <location>
        <position position="1"/>
    </location>
</feature>
<accession>A0A382XZV0</accession>
<sequence>VAIMIGGSDGGSGGSNPLGEPPDFPPTP</sequence>
<reference evidence="2" key="1">
    <citation type="submission" date="2018-05" db="EMBL/GenBank/DDBJ databases">
        <authorList>
            <person name="Lanie J.A."/>
            <person name="Ng W.-L."/>
            <person name="Kazmierczak K.M."/>
            <person name="Andrzejewski T.M."/>
            <person name="Davidsen T.M."/>
            <person name="Wayne K.J."/>
            <person name="Tettelin H."/>
            <person name="Glass J.I."/>
            <person name="Rusch D."/>
            <person name="Podicherti R."/>
            <person name="Tsui H.-C.T."/>
            <person name="Winkler M.E."/>
        </authorList>
    </citation>
    <scope>NUCLEOTIDE SEQUENCE</scope>
</reference>
<name>A0A382XZV0_9ZZZZ</name>
<protein>
    <submittedName>
        <fullName evidence="2">Uncharacterized protein</fullName>
    </submittedName>
</protein>
<feature type="compositionally biased region" description="Gly residues" evidence="1">
    <location>
        <begin position="7"/>
        <end position="16"/>
    </location>
</feature>
<proteinExistence type="predicted"/>
<gene>
    <name evidence="2" type="ORF">METZ01_LOCUS429173</name>
</gene>
<evidence type="ECO:0000256" key="1">
    <source>
        <dbReference type="SAM" id="MobiDB-lite"/>
    </source>
</evidence>
<dbReference type="AlphaFoldDB" id="A0A382XZV0"/>